<keyword evidence="3" id="KW-0863">Zinc-finger</keyword>
<dbReference type="PANTHER" id="PTHR46481">
    <property type="entry name" value="ZINC FINGER BED DOMAIN-CONTAINING PROTEIN 4"/>
    <property type="match status" value="1"/>
</dbReference>
<keyword evidence="5" id="KW-0539">Nucleus</keyword>
<dbReference type="GO" id="GO:0005634">
    <property type="term" value="C:nucleus"/>
    <property type="evidence" value="ECO:0007669"/>
    <property type="project" value="UniProtKB-SubCell"/>
</dbReference>
<proteinExistence type="predicted"/>
<evidence type="ECO:0000313" key="7">
    <source>
        <dbReference type="Proteomes" id="UP000762676"/>
    </source>
</evidence>
<sequence length="199" mass="23095">MVETLERITKYKVGSSKKRHLDEPWLDLIVMDMQPLSVVEDRGFRRLVVAPDPRYNIVSRKRLSSQLLPEKYNSMKNRVIEELRSVAHVSLTTDCWTSRANEAYTTIKPHYINDNYPRFKKAGLSTQDSASSAVEKLKEVTRKIRLPSEETTATEEENLDAPPAKKASILWSEYDDEFVKVIKQRPPQRQQLKLRCDGF</sequence>
<gene>
    <name evidence="6" type="ORF">ElyMa_004770100</name>
</gene>
<dbReference type="GO" id="GO:0008270">
    <property type="term" value="F:zinc ion binding"/>
    <property type="evidence" value="ECO:0007669"/>
    <property type="project" value="UniProtKB-KW"/>
</dbReference>
<organism evidence="6 7">
    <name type="scientific">Elysia marginata</name>
    <dbReference type="NCBI Taxonomy" id="1093978"/>
    <lineage>
        <taxon>Eukaryota</taxon>
        <taxon>Metazoa</taxon>
        <taxon>Spiralia</taxon>
        <taxon>Lophotrochozoa</taxon>
        <taxon>Mollusca</taxon>
        <taxon>Gastropoda</taxon>
        <taxon>Heterobranchia</taxon>
        <taxon>Euthyneura</taxon>
        <taxon>Panpulmonata</taxon>
        <taxon>Sacoglossa</taxon>
        <taxon>Placobranchoidea</taxon>
        <taxon>Plakobranchidae</taxon>
        <taxon>Elysia</taxon>
    </lineage>
</organism>
<dbReference type="EMBL" id="BMAT01009565">
    <property type="protein sequence ID" value="GFS08923.1"/>
    <property type="molecule type" value="Genomic_DNA"/>
</dbReference>
<dbReference type="PANTHER" id="PTHR46481:SF10">
    <property type="entry name" value="ZINC FINGER BED DOMAIN-CONTAINING PROTEIN 39"/>
    <property type="match status" value="1"/>
</dbReference>
<keyword evidence="4" id="KW-0862">Zinc</keyword>
<evidence type="ECO:0000256" key="5">
    <source>
        <dbReference type="ARBA" id="ARBA00023242"/>
    </source>
</evidence>
<reference evidence="6 7" key="1">
    <citation type="journal article" date="2021" name="Elife">
        <title>Chloroplast acquisition without the gene transfer in kleptoplastic sea slugs, Plakobranchus ocellatus.</title>
        <authorList>
            <person name="Maeda T."/>
            <person name="Takahashi S."/>
            <person name="Yoshida T."/>
            <person name="Shimamura S."/>
            <person name="Takaki Y."/>
            <person name="Nagai Y."/>
            <person name="Toyoda A."/>
            <person name="Suzuki Y."/>
            <person name="Arimoto A."/>
            <person name="Ishii H."/>
            <person name="Satoh N."/>
            <person name="Nishiyama T."/>
            <person name="Hasebe M."/>
            <person name="Maruyama T."/>
            <person name="Minagawa J."/>
            <person name="Obokata J."/>
            <person name="Shigenobu S."/>
        </authorList>
    </citation>
    <scope>NUCLEOTIDE SEQUENCE [LARGE SCALE GENOMIC DNA]</scope>
</reference>
<name>A0AAV4IH52_9GAST</name>
<dbReference type="InterPro" id="IPR052035">
    <property type="entry name" value="ZnF_BED_domain_contain"/>
</dbReference>
<evidence type="ECO:0000256" key="2">
    <source>
        <dbReference type="ARBA" id="ARBA00022723"/>
    </source>
</evidence>
<evidence type="ECO:0000256" key="3">
    <source>
        <dbReference type="ARBA" id="ARBA00022771"/>
    </source>
</evidence>
<evidence type="ECO:0000256" key="4">
    <source>
        <dbReference type="ARBA" id="ARBA00022833"/>
    </source>
</evidence>
<comment type="subcellular location">
    <subcellularLocation>
        <location evidence="1">Nucleus</location>
    </subcellularLocation>
</comment>
<keyword evidence="7" id="KW-1185">Reference proteome</keyword>
<accession>A0AAV4IH52</accession>
<comment type="caution">
    <text evidence="6">The sequence shown here is derived from an EMBL/GenBank/DDBJ whole genome shotgun (WGS) entry which is preliminary data.</text>
</comment>
<dbReference type="SUPFAM" id="SSF140996">
    <property type="entry name" value="Hermes dimerisation domain"/>
    <property type="match status" value="1"/>
</dbReference>
<dbReference type="AlphaFoldDB" id="A0AAV4IH52"/>
<keyword evidence="2" id="KW-0479">Metal-binding</keyword>
<evidence type="ECO:0000313" key="6">
    <source>
        <dbReference type="EMBL" id="GFS08923.1"/>
    </source>
</evidence>
<dbReference type="Proteomes" id="UP000762676">
    <property type="component" value="Unassembled WGS sequence"/>
</dbReference>
<protein>
    <submittedName>
        <fullName evidence="6">Zinc finger BED domain-containing protein 1</fullName>
    </submittedName>
</protein>
<evidence type="ECO:0000256" key="1">
    <source>
        <dbReference type="ARBA" id="ARBA00004123"/>
    </source>
</evidence>